<feature type="non-terminal residue" evidence="1">
    <location>
        <position position="91"/>
    </location>
</feature>
<protein>
    <submittedName>
        <fullName evidence="1">Uncharacterized protein</fullName>
    </submittedName>
</protein>
<reference evidence="1" key="2">
    <citation type="submission" date="2025-03" db="EMBL/GenBank/DDBJ databases">
        <authorList>
            <consortium name="ELIXIR-Norway"/>
            <consortium name="Elixir Norway"/>
        </authorList>
    </citation>
    <scope>NUCLEOTIDE SEQUENCE</scope>
</reference>
<organism evidence="1 2">
    <name type="scientific">Rangifer tarandus platyrhynchus</name>
    <name type="common">Svalbard reindeer</name>
    <dbReference type="NCBI Taxonomy" id="3082113"/>
    <lineage>
        <taxon>Eukaryota</taxon>
        <taxon>Metazoa</taxon>
        <taxon>Chordata</taxon>
        <taxon>Craniata</taxon>
        <taxon>Vertebrata</taxon>
        <taxon>Euteleostomi</taxon>
        <taxon>Mammalia</taxon>
        <taxon>Eutheria</taxon>
        <taxon>Laurasiatheria</taxon>
        <taxon>Artiodactyla</taxon>
        <taxon>Ruminantia</taxon>
        <taxon>Pecora</taxon>
        <taxon>Cervidae</taxon>
        <taxon>Odocoileinae</taxon>
        <taxon>Rangifer</taxon>
    </lineage>
</organism>
<dbReference type="Proteomes" id="UP001162501">
    <property type="component" value="Chromosome 19"/>
</dbReference>
<name>A0AC59YMX3_RANTA</name>
<evidence type="ECO:0000313" key="1">
    <source>
        <dbReference type="EMBL" id="CAM9843756.1"/>
    </source>
</evidence>
<feature type="non-terminal residue" evidence="1">
    <location>
        <position position="1"/>
    </location>
</feature>
<gene>
    <name evidence="1" type="ORF">MRATA1EN22A_LOCUS8244</name>
</gene>
<accession>A0AC59YMX3</accession>
<evidence type="ECO:0000313" key="2">
    <source>
        <dbReference type="Proteomes" id="UP001162501"/>
    </source>
</evidence>
<reference evidence="1" key="1">
    <citation type="submission" date="2023-05" db="EMBL/GenBank/DDBJ databases">
        <authorList>
            <consortium name="ELIXIR-Norway"/>
        </authorList>
    </citation>
    <scope>NUCLEOTIDE SEQUENCE</scope>
</reference>
<dbReference type="EMBL" id="OX596103">
    <property type="protein sequence ID" value="CAM9843756.1"/>
    <property type="molecule type" value="Genomic_DNA"/>
</dbReference>
<sequence length="91" mass="9727">VSLLLFSLDHSILQQPWILPELTAPAPTSGLGAVSPRQHRPVPGPMPPVPRMCVSVQAVLGCWRARAASRGARARARRAGWGTPERTASQA</sequence>
<proteinExistence type="predicted"/>